<evidence type="ECO:0000313" key="6">
    <source>
        <dbReference type="Proteomes" id="UP000323717"/>
    </source>
</evidence>
<dbReference type="InterPro" id="IPR011010">
    <property type="entry name" value="DNA_brk_join_enz"/>
</dbReference>
<dbReference type="SUPFAM" id="SSF56349">
    <property type="entry name" value="DNA breaking-rejoining enzymes"/>
    <property type="match status" value="1"/>
</dbReference>
<gene>
    <name evidence="5" type="ORF">F3D71_13005</name>
</gene>
<dbReference type="Pfam" id="PF00589">
    <property type="entry name" value="Phage_integrase"/>
    <property type="match status" value="1"/>
</dbReference>
<feature type="domain" description="Tyr recombinase" evidence="4">
    <location>
        <begin position="208"/>
        <end position="393"/>
    </location>
</feature>
<evidence type="ECO:0000259" key="4">
    <source>
        <dbReference type="PROSITE" id="PS51898"/>
    </source>
</evidence>
<dbReference type="PANTHER" id="PTHR30349">
    <property type="entry name" value="PHAGE INTEGRASE-RELATED"/>
    <property type="match status" value="1"/>
</dbReference>
<keyword evidence="2" id="KW-0238">DNA-binding</keyword>
<accession>A0A5M5C209</accession>
<sequence length="412" mass="46938">MNHNFSPPGLIALFEDYCKRQNFAAVTKSAQRRLLNRLISYMETIAVSTYTPEVGESFIVAATEGKNLKNVTINSYRRLVYVLSQAYNNKTIHKQRTAYVCPQFRGEIGKCALNFIRSYSQDNFLAKGTIYFYEKTLYRFSEFLISRNCTFKNISREDIIAYLSTSTNQDRKAIGTIKIFLNYIFENKIVSQDYSHLLIGFKDAVKEVIPSFYTVEEIKKLESSVSRATPKGKRDYAMILLASRLGLRISDIQSLRFCNIDWDNNTLKVHQVKTSKYVELPLLSEVGDAIIDYILNARPNVEDDFVFLTLKPPFRHLNGNSLSPAITKYMLAASIDVSKRHHGPHALRHSLASNLLQNETPVCVITSTLGQASTQSTMHYLDIDIRALINCSLEVPAITTKFYKENGSAFYK</sequence>
<dbReference type="CDD" id="cd01188">
    <property type="entry name" value="INT_RitA_C_like"/>
    <property type="match status" value="1"/>
</dbReference>
<proteinExistence type="predicted"/>
<dbReference type="GO" id="GO:0006310">
    <property type="term" value="P:DNA recombination"/>
    <property type="evidence" value="ECO:0007669"/>
    <property type="project" value="UniProtKB-KW"/>
</dbReference>
<dbReference type="PANTHER" id="PTHR30349:SF81">
    <property type="entry name" value="TYROSINE RECOMBINASE XERC"/>
    <property type="match status" value="1"/>
</dbReference>
<name>A0A5M5C209_BACOV</name>
<dbReference type="InterPro" id="IPR002104">
    <property type="entry name" value="Integrase_catalytic"/>
</dbReference>
<dbReference type="GO" id="GO:0003677">
    <property type="term" value="F:DNA binding"/>
    <property type="evidence" value="ECO:0007669"/>
    <property type="project" value="UniProtKB-KW"/>
</dbReference>
<reference evidence="5 6" key="1">
    <citation type="journal article" date="2019" name="Nat. Med.">
        <title>A library of human gut bacterial isolates paired with longitudinal multiomics data enables mechanistic microbiome research.</title>
        <authorList>
            <person name="Poyet M."/>
            <person name="Groussin M."/>
            <person name="Gibbons S.M."/>
            <person name="Avila-Pacheco J."/>
            <person name="Jiang X."/>
            <person name="Kearney S.M."/>
            <person name="Perrotta A.R."/>
            <person name="Berdy B."/>
            <person name="Zhao S."/>
            <person name="Lieberman T.D."/>
            <person name="Swanson P.K."/>
            <person name="Smith M."/>
            <person name="Roesemann S."/>
            <person name="Alexander J.E."/>
            <person name="Rich S.A."/>
            <person name="Livny J."/>
            <person name="Vlamakis H."/>
            <person name="Clish C."/>
            <person name="Bullock K."/>
            <person name="Deik A."/>
            <person name="Scott J."/>
            <person name="Pierce K.A."/>
            <person name="Xavier R.J."/>
            <person name="Alm E.J."/>
        </authorList>
    </citation>
    <scope>NUCLEOTIDE SEQUENCE [LARGE SCALE GENOMIC DNA]</scope>
    <source>
        <strain evidence="5 6">BIOML-A163</strain>
    </source>
</reference>
<dbReference type="Gene3D" id="1.10.443.10">
    <property type="entry name" value="Intergrase catalytic core"/>
    <property type="match status" value="1"/>
</dbReference>
<evidence type="ECO:0000256" key="3">
    <source>
        <dbReference type="ARBA" id="ARBA00023172"/>
    </source>
</evidence>
<evidence type="ECO:0000313" key="5">
    <source>
        <dbReference type="EMBL" id="KAA3951353.1"/>
    </source>
</evidence>
<dbReference type="InterPro" id="IPR010998">
    <property type="entry name" value="Integrase_recombinase_N"/>
</dbReference>
<protein>
    <submittedName>
        <fullName evidence="5">Tyrosine-type recombinase/integrase</fullName>
    </submittedName>
</protein>
<dbReference type="InterPro" id="IPR013762">
    <property type="entry name" value="Integrase-like_cat_sf"/>
</dbReference>
<dbReference type="EMBL" id="VWLE01000168">
    <property type="protein sequence ID" value="KAA3951353.1"/>
    <property type="molecule type" value="Genomic_DNA"/>
</dbReference>
<dbReference type="Proteomes" id="UP000323717">
    <property type="component" value="Unassembled WGS sequence"/>
</dbReference>
<organism evidence="5 6">
    <name type="scientific">Bacteroides ovatus</name>
    <dbReference type="NCBI Taxonomy" id="28116"/>
    <lineage>
        <taxon>Bacteria</taxon>
        <taxon>Pseudomonadati</taxon>
        <taxon>Bacteroidota</taxon>
        <taxon>Bacteroidia</taxon>
        <taxon>Bacteroidales</taxon>
        <taxon>Bacteroidaceae</taxon>
        <taxon>Bacteroides</taxon>
    </lineage>
</organism>
<dbReference type="PROSITE" id="PS51898">
    <property type="entry name" value="TYR_RECOMBINASE"/>
    <property type="match status" value="1"/>
</dbReference>
<keyword evidence="1" id="KW-0159">Chromosome partition</keyword>
<evidence type="ECO:0000256" key="2">
    <source>
        <dbReference type="ARBA" id="ARBA00023125"/>
    </source>
</evidence>
<dbReference type="AlphaFoldDB" id="A0A5M5C209"/>
<dbReference type="InterPro" id="IPR050090">
    <property type="entry name" value="Tyrosine_recombinase_XerCD"/>
</dbReference>
<evidence type="ECO:0000256" key="1">
    <source>
        <dbReference type="ARBA" id="ARBA00022829"/>
    </source>
</evidence>
<dbReference type="GO" id="GO:0015074">
    <property type="term" value="P:DNA integration"/>
    <property type="evidence" value="ECO:0007669"/>
    <property type="project" value="InterPro"/>
</dbReference>
<dbReference type="GO" id="GO:0007059">
    <property type="term" value="P:chromosome segregation"/>
    <property type="evidence" value="ECO:0007669"/>
    <property type="project" value="UniProtKB-KW"/>
</dbReference>
<comment type="caution">
    <text evidence="5">The sequence shown here is derived from an EMBL/GenBank/DDBJ whole genome shotgun (WGS) entry which is preliminary data.</text>
</comment>
<keyword evidence="3" id="KW-0233">DNA recombination</keyword>
<dbReference type="Gene3D" id="1.10.150.130">
    <property type="match status" value="1"/>
</dbReference>